<evidence type="ECO:0000256" key="3">
    <source>
        <dbReference type="SAM" id="SignalP"/>
    </source>
</evidence>
<keyword evidence="3" id="KW-0732">Signal</keyword>
<dbReference type="Pfam" id="PF00112">
    <property type="entry name" value="Peptidase_C1"/>
    <property type="match status" value="1"/>
</dbReference>
<dbReference type="InterPro" id="IPR038765">
    <property type="entry name" value="Papain-like_cys_pep_sf"/>
</dbReference>
<dbReference type="InterPro" id="IPR000668">
    <property type="entry name" value="Peptidase_C1A_C"/>
</dbReference>
<keyword evidence="5" id="KW-0378">Hydrolase</keyword>
<reference evidence="5 6" key="1">
    <citation type="submission" date="2013-12" db="EMBL/GenBank/DDBJ databases">
        <title>Draft genome of the parsitic nematode Ancylostoma duodenale.</title>
        <authorList>
            <person name="Mitreva M."/>
        </authorList>
    </citation>
    <scope>NUCLEOTIDE SEQUENCE [LARGE SCALE GENOMIC DNA]</scope>
    <source>
        <strain evidence="5 6">Zhejiang</strain>
    </source>
</reference>
<dbReference type="PANTHER" id="PTHR12411">
    <property type="entry name" value="CYSTEINE PROTEASE FAMILY C1-RELATED"/>
    <property type="match status" value="1"/>
</dbReference>
<dbReference type="AlphaFoldDB" id="A0A0C2CZP7"/>
<dbReference type="SUPFAM" id="SSF54001">
    <property type="entry name" value="Cysteine proteinases"/>
    <property type="match status" value="1"/>
</dbReference>
<dbReference type="InterPro" id="IPR025661">
    <property type="entry name" value="Pept_asp_AS"/>
</dbReference>
<name>A0A0C2CZP7_9BILA</name>
<feature type="chain" id="PRO_5018625106" evidence="3">
    <location>
        <begin position="17"/>
        <end position="320"/>
    </location>
</feature>
<dbReference type="PROSITE" id="PS00639">
    <property type="entry name" value="THIOL_PROTEASE_HIS"/>
    <property type="match status" value="1"/>
</dbReference>
<feature type="signal peptide" evidence="3">
    <location>
        <begin position="1"/>
        <end position="16"/>
    </location>
</feature>
<sequence>MWVLVALAVTAFTAKPTTDFLAQPVEKHAEQLTGRDFVDYINEHQLFYRAEYSPEAEAFVKSRIMDSKFLVERTKEEVLSDVLTLPEPPESSPILASTLASNGQNADPSASSVINHAVVRQMEKCEGGWPIEAFRWMGSDGVVTGGKYRQKTLRMHVGHTLSTRVDIIGMNRIMDRVLAARGPHQHVERLVNSNTMFRMKMINTLLISSTLSLARASFYLPEDEKRIRQEIVMNGPLVATFKVYQDFSFYKSGIYVHKWGAQTGAHAVKVVGWGRENGTDYWLIANSWNTDWGEDGYFRMVRGTNNCEIEKDTVSAWMKV</sequence>
<keyword evidence="5" id="KW-0645">Protease</keyword>
<dbReference type="InterPro" id="IPR013128">
    <property type="entry name" value="Peptidase_C1A"/>
</dbReference>
<dbReference type="Gene3D" id="3.90.70.10">
    <property type="entry name" value="Cysteine proteinases"/>
    <property type="match status" value="1"/>
</dbReference>
<keyword evidence="6" id="KW-1185">Reference proteome</keyword>
<comment type="similarity">
    <text evidence="1">Belongs to the peptidase C1 family.</text>
</comment>
<organism evidence="5 6">
    <name type="scientific">Ancylostoma duodenale</name>
    <dbReference type="NCBI Taxonomy" id="51022"/>
    <lineage>
        <taxon>Eukaryota</taxon>
        <taxon>Metazoa</taxon>
        <taxon>Ecdysozoa</taxon>
        <taxon>Nematoda</taxon>
        <taxon>Chromadorea</taxon>
        <taxon>Rhabditida</taxon>
        <taxon>Rhabditina</taxon>
        <taxon>Rhabditomorpha</taxon>
        <taxon>Strongyloidea</taxon>
        <taxon>Ancylostomatidae</taxon>
        <taxon>Ancylostomatinae</taxon>
        <taxon>Ancylostoma</taxon>
    </lineage>
</organism>
<proteinExistence type="inferred from homology"/>
<dbReference type="GO" id="GO:0008234">
    <property type="term" value="F:cysteine-type peptidase activity"/>
    <property type="evidence" value="ECO:0007669"/>
    <property type="project" value="InterPro"/>
</dbReference>
<protein>
    <submittedName>
        <fullName evidence="5">Papain family cysteine protease</fullName>
    </submittedName>
</protein>
<keyword evidence="2" id="KW-1015">Disulfide bond</keyword>
<feature type="domain" description="Peptidase C1A papain C-terminal" evidence="4">
    <location>
        <begin position="85"/>
        <end position="317"/>
    </location>
</feature>
<dbReference type="PROSITE" id="PS00640">
    <property type="entry name" value="THIOL_PROTEASE_ASN"/>
    <property type="match status" value="1"/>
</dbReference>
<dbReference type="SMART" id="SM00645">
    <property type="entry name" value="Pept_C1"/>
    <property type="match status" value="1"/>
</dbReference>
<dbReference type="EMBL" id="KN729251">
    <property type="protein sequence ID" value="KIH62533.1"/>
    <property type="molecule type" value="Genomic_DNA"/>
</dbReference>
<evidence type="ECO:0000259" key="4">
    <source>
        <dbReference type="SMART" id="SM00645"/>
    </source>
</evidence>
<dbReference type="GO" id="GO:0006508">
    <property type="term" value="P:proteolysis"/>
    <property type="evidence" value="ECO:0007669"/>
    <property type="project" value="UniProtKB-KW"/>
</dbReference>
<evidence type="ECO:0000256" key="2">
    <source>
        <dbReference type="ARBA" id="ARBA00023157"/>
    </source>
</evidence>
<accession>A0A0C2CZP7</accession>
<evidence type="ECO:0000313" key="6">
    <source>
        <dbReference type="Proteomes" id="UP000054047"/>
    </source>
</evidence>
<dbReference type="OrthoDB" id="5847537at2759"/>
<dbReference type="InterPro" id="IPR025660">
    <property type="entry name" value="Pept_his_AS"/>
</dbReference>
<dbReference type="Proteomes" id="UP000054047">
    <property type="component" value="Unassembled WGS sequence"/>
</dbReference>
<evidence type="ECO:0000313" key="5">
    <source>
        <dbReference type="EMBL" id="KIH62533.1"/>
    </source>
</evidence>
<evidence type="ECO:0000256" key="1">
    <source>
        <dbReference type="ARBA" id="ARBA00008455"/>
    </source>
</evidence>
<gene>
    <name evidence="5" type="ORF">ANCDUO_07182</name>
</gene>